<feature type="transmembrane region" description="Helical" evidence="1">
    <location>
        <begin position="194"/>
        <end position="215"/>
    </location>
</feature>
<feature type="domain" description="DUF1206" evidence="2">
    <location>
        <begin position="17"/>
        <end position="84"/>
    </location>
</feature>
<organism evidence="3 4">
    <name type="scientific">Henriciella marina</name>
    <dbReference type="NCBI Taxonomy" id="453851"/>
    <lineage>
        <taxon>Bacteria</taxon>
        <taxon>Pseudomonadati</taxon>
        <taxon>Pseudomonadota</taxon>
        <taxon>Alphaproteobacteria</taxon>
        <taxon>Hyphomonadales</taxon>
        <taxon>Hyphomonadaceae</taxon>
        <taxon>Henriciella</taxon>
    </lineage>
</organism>
<sequence length="266" mass="27959">MSAIDTSRPVSGPLARIGLGARSFVYFAVCFLLLRAAFTSEADDGATPGEAFRMIEASAGGRILLVALAAGLFLYALWRYQQAALDTDDQGNDAKGLLARLGMFSSGTSYALVGFAAAAVAFDADDGGGGGKTEETAKWLMEQPFGPWIVGFSGLALIGIGIAQVWRTQSNQWKKSLDLSGWPQHVKPVIEFGMAGRGVLFGLIGLFLLAGAYDADPSDVKGLAATLGWIRIQPFGLPLFVAASAAIGAYGIYSGVQSIRHRFPDG</sequence>
<feature type="transmembrane region" description="Helical" evidence="1">
    <location>
        <begin position="98"/>
        <end position="122"/>
    </location>
</feature>
<gene>
    <name evidence="3" type="ORF">O4G74_10815</name>
</gene>
<accession>A0ABT4LW05</accession>
<dbReference type="InterPro" id="IPR009597">
    <property type="entry name" value="DUF1206"/>
</dbReference>
<comment type="caution">
    <text evidence="3">The sequence shown here is derived from an EMBL/GenBank/DDBJ whole genome shotgun (WGS) entry which is preliminary data.</text>
</comment>
<feature type="transmembrane region" description="Helical" evidence="1">
    <location>
        <begin position="21"/>
        <end position="39"/>
    </location>
</feature>
<feature type="transmembrane region" description="Helical" evidence="1">
    <location>
        <begin position="59"/>
        <end position="78"/>
    </location>
</feature>
<evidence type="ECO:0000256" key="1">
    <source>
        <dbReference type="SAM" id="Phobius"/>
    </source>
</evidence>
<feature type="transmembrane region" description="Helical" evidence="1">
    <location>
        <begin position="235"/>
        <end position="253"/>
    </location>
</feature>
<protein>
    <submittedName>
        <fullName evidence="3">DUF1206 domain-containing protein</fullName>
    </submittedName>
</protein>
<feature type="domain" description="DUF1206" evidence="2">
    <location>
        <begin position="101"/>
        <end position="167"/>
    </location>
</feature>
<dbReference type="Pfam" id="PF06724">
    <property type="entry name" value="DUF1206"/>
    <property type="match status" value="3"/>
</dbReference>
<name>A0ABT4LW05_9PROT</name>
<keyword evidence="1" id="KW-0812">Transmembrane</keyword>
<dbReference type="EMBL" id="JAPWGW010000003">
    <property type="protein sequence ID" value="MCZ4298551.1"/>
    <property type="molecule type" value="Genomic_DNA"/>
</dbReference>
<reference evidence="3" key="1">
    <citation type="submission" date="2022-12" db="EMBL/GenBank/DDBJ databases">
        <title>Bacterial isolates from different developmental stages of Nematostella vectensis.</title>
        <authorList>
            <person name="Fraune S."/>
        </authorList>
    </citation>
    <scope>NUCLEOTIDE SEQUENCE</scope>
    <source>
        <strain evidence="3">G21632-S1</strain>
    </source>
</reference>
<keyword evidence="4" id="KW-1185">Reference proteome</keyword>
<dbReference type="RefSeq" id="WP_269402621.1">
    <property type="nucleotide sequence ID" value="NZ_JAPWGW010000003.1"/>
</dbReference>
<evidence type="ECO:0000313" key="3">
    <source>
        <dbReference type="EMBL" id="MCZ4298551.1"/>
    </source>
</evidence>
<keyword evidence="1" id="KW-1133">Transmembrane helix</keyword>
<feature type="domain" description="DUF1206" evidence="2">
    <location>
        <begin position="192"/>
        <end position="259"/>
    </location>
</feature>
<evidence type="ECO:0000313" key="4">
    <source>
        <dbReference type="Proteomes" id="UP001083770"/>
    </source>
</evidence>
<evidence type="ECO:0000259" key="2">
    <source>
        <dbReference type="Pfam" id="PF06724"/>
    </source>
</evidence>
<proteinExistence type="predicted"/>
<dbReference type="Proteomes" id="UP001083770">
    <property type="component" value="Unassembled WGS sequence"/>
</dbReference>
<feature type="transmembrane region" description="Helical" evidence="1">
    <location>
        <begin position="145"/>
        <end position="166"/>
    </location>
</feature>
<keyword evidence="1" id="KW-0472">Membrane</keyword>